<dbReference type="FunFam" id="3.30.70.270:FF:000001">
    <property type="entry name" value="Diguanylate cyclase domain protein"/>
    <property type="match status" value="1"/>
</dbReference>
<feature type="domain" description="GGDEF" evidence="2">
    <location>
        <begin position="429"/>
        <end position="563"/>
    </location>
</feature>
<accession>A0A1S2NE31</accession>
<dbReference type="InterPro" id="IPR029787">
    <property type="entry name" value="Nucleotide_cyclase"/>
</dbReference>
<protein>
    <submittedName>
        <fullName evidence="3">Diguanylate cyclase domain protein</fullName>
    </submittedName>
</protein>
<dbReference type="CDD" id="cd01949">
    <property type="entry name" value="GGDEF"/>
    <property type="match status" value="1"/>
</dbReference>
<comment type="caution">
    <text evidence="3">The sequence shown here is derived from an EMBL/GenBank/DDBJ whole genome shotgun (WGS) entry which is preliminary data.</text>
</comment>
<evidence type="ECO:0000256" key="1">
    <source>
        <dbReference type="SAM" id="Phobius"/>
    </source>
</evidence>
<gene>
    <name evidence="3" type="ORF">LO55_4867</name>
</gene>
<keyword evidence="1" id="KW-0472">Membrane</keyword>
<dbReference type="Gene3D" id="3.30.450.20">
    <property type="entry name" value="PAS domain"/>
    <property type="match status" value="1"/>
</dbReference>
<dbReference type="PANTHER" id="PTHR46663:SF2">
    <property type="entry name" value="GGDEF DOMAIN-CONTAINING PROTEIN"/>
    <property type="match status" value="1"/>
</dbReference>
<dbReference type="SMART" id="SM00267">
    <property type="entry name" value="GGDEF"/>
    <property type="match status" value="1"/>
</dbReference>
<sequence>MQGLLCKFRLSTLMTLAVCVTVALTVALQLTVVNHFAVRQANAEAELRLQQLSWQMRDALNRVVEQAVGDARLLAALPSVRQARNPAAARVTLESLQQTFPDYAWIGMADTSGRVVASTMGLLEGNDVSMRPWFQVGRDGVRATDYHPALLLEKLMPQRPDPWRFVDVSTPVFSQEGELFAVLGLHLSWEWARSQARMLLTPALRAYGAEILVVRADGAVMLGPQELLEQKIDTASLRRARLGDTGALREAWPDGRTYLTGFSQTGHAANPATLQWSVLVRQDEEKALQGAGELKRRMLAWSTLLGLLLALVAALLARRLAQPMAQLGQAIERVTEATASGKDLPAIPQISGFHEANMLSGTMRDLVSSEAQVRRALQQMNEHLESKVAERTAELNALLLRDVLTGLPNRRALMESLPEAMARASRSAMPAALLFIDMDGFKAVNDTHGHEEGDELLRQFGARLAAGVRMTDLVARLAGDEFVVVLEMLASPGDAEDTAHKLLACIREPYTLRTTTVTVGASIGVALFAPDDKPDLDAWLARADHAMYAAKRGGKNAVRLAAVPVWHAAASGAVS</sequence>
<dbReference type="NCBIfam" id="TIGR00254">
    <property type="entry name" value="GGDEF"/>
    <property type="match status" value="1"/>
</dbReference>
<dbReference type="InterPro" id="IPR043128">
    <property type="entry name" value="Rev_trsase/Diguanyl_cyclase"/>
</dbReference>
<dbReference type="InterPro" id="IPR000160">
    <property type="entry name" value="GGDEF_dom"/>
</dbReference>
<reference evidence="3 4" key="1">
    <citation type="submission" date="2014-10" db="EMBL/GenBank/DDBJ databases">
        <authorList>
            <person name="Seo M.-J."/>
            <person name="Seok Y.J."/>
            <person name="Cha I.-T."/>
        </authorList>
    </citation>
    <scope>NUCLEOTIDE SEQUENCE [LARGE SCALE GENOMIC DNA]</scope>
    <source>
        <strain evidence="3 4">NEU</strain>
    </source>
</reference>
<dbReference type="Proteomes" id="UP000180246">
    <property type="component" value="Unassembled WGS sequence"/>
</dbReference>
<evidence type="ECO:0000259" key="2">
    <source>
        <dbReference type="PROSITE" id="PS50887"/>
    </source>
</evidence>
<proteinExistence type="predicted"/>
<dbReference type="SUPFAM" id="SSF55073">
    <property type="entry name" value="Nucleotide cyclase"/>
    <property type="match status" value="1"/>
</dbReference>
<dbReference type="GO" id="GO:0003824">
    <property type="term" value="F:catalytic activity"/>
    <property type="evidence" value="ECO:0007669"/>
    <property type="project" value="UniProtKB-ARBA"/>
</dbReference>
<dbReference type="PROSITE" id="PS50887">
    <property type="entry name" value="GGDEF"/>
    <property type="match status" value="1"/>
</dbReference>
<dbReference type="PANTHER" id="PTHR46663">
    <property type="entry name" value="DIGUANYLATE CYCLASE DGCT-RELATED"/>
    <property type="match status" value="1"/>
</dbReference>
<dbReference type="Gene3D" id="3.30.70.270">
    <property type="match status" value="1"/>
</dbReference>
<evidence type="ECO:0000313" key="4">
    <source>
        <dbReference type="Proteomes" id="UP000180246"/>
    </source>
</evidence>
<dbReference type="RefSeq" id="WP_071363398.1">
    <property type="nucleotide sequence ID" value="NZ_JRYB01000001.1"/>
</dbReference>
<evidence type="ECO:0000313" key="3">
    <source>
        <dbReference type="EMBL" id="OIJ43060.1"/>
    </source>
</evidence>
<dbReference type="Pfam" id="PF00990">
    <property type="entry name" value="GGDEF"/>
    <property type="match status" value="1"/>
</dbReference>
<organism evidence="3 4">
    <name type="scientific">Massilia timonae</name>
    <dbReference type="NCBI Taxonomy" id="47229"/>
    <lineage>
        <taxon>Bacteria</taxon>
        <taxon>Pseudomonadati</taxon>
        <taxon>Pseudomonadota</taxon>
        <taxon>Betaproteobacteria</taxon>
        <taxon>Burkholderiales</taxon>
        <taxon>Oxalobacteraceae</taxon>
        <taxon>Telluria group</taxon>
        <taxon>Massilia</taxon>
    </lineage>
</organism>
<dbReference type="EMBL" id="JRYB01000001">
    <property type="protein sequence ID" value="OIJ43060.1"/>
    <property type="molecule type" value="Genomic_DNA"/>
</dbReference>
<keyword evidence="1" id="KW-0812">Transmembrane</keyword>
<feature type="transmembrane region" description="Helical" evidence="1">
    <location>
        <begin position="298"/>
        <end position="317"/>
    </location>
</feature>
<dbReference type="AlphaFoldDB" id="A0A1S2NE31"/>
<name>A0A1S2NE31_9BURK</name>
<dbReference type="InterPro" id="IPR052163">
    <property type="entry name" value="DGC-Regulatory_Protein"/>
</dbReference>
<keyword evidence="1" id="KW-1133">Transmembrane helix</keyword>